<gene>
    <name evidence="2" type="ORF">EV700_0478</name>
</gene>
<name>A0A4Q7ZC28_9GAMM</name>
<evidence type="ECO:0000313" key="2">
    <source>
        <dbReference type="EMBL" id="RZU47515.1"/>
    </source>
</evidence>
<evidence type="ECO:0000259" key="1">
    <source>
        <dbReference type="Pfam" id="PF13761"/>
    </source>
</evidence>
<reference evidence="2 3" key="1">
    <citation type="submission" date="2019-02" db="EMBL/GenBank/DDBJ databases">
        <title>Genomic Encyclopedia of Type Strains, Phase IV (KMG-IV): sequencing the most valuable type-strain genomes for metagenomic binning, comparative biology and taxonomic classification.</title>
        <authorList>
            <person name="Goeker M."/>
        </authorList>
    </citation>
    <scope>NUCLEOTIDE SEQUENCE [LARGE SCALE GENOMIC DNA]</scope>
    <source>
        <strain evidence="2 3">DSM 105135</strain>
    </source>
</reference>
<accession>A0A4Q7ZC28</accession>
<proteinExistence type="predicted"/>
<keyword evidence="3" id="KW-1185">Reference proteome</keyword>
<dbReference type="EMBL" id="SHKX01000010">
    <property type="protein sequence ID" value="RZU47515.1"/>
    <property type="molecule type" value="Genomic_DNA"/>
</dbReference>
<dbReference type="Pfam" id="PF13761">
    <property type="entry name" value="DUF4166"/>
    <property type="match status" value="1"/>
</dbReference>
<dbReference type="RefSeq" id="WP_130410752.1">
    <property type="nucleotide sequence ID" value="NZ_SHKX01000010.1"/>
</dbReference>
<dbReference type="Proteomes" id="UP000292423">
    <property type="component" value="Unassembled WGS sequence"/>
</dbReference>
<dbReference type="AlphaFoldDB" id="A0A4Q7ZC28"/>
<sequence length="186" mass="21130">MNPSIYRQLLGADYQRLPPEQARFHALNGRHHFQGEADITCGRHPLARLVALVMGLPRRDARVTLEFDLNVENGVETWERHFGPQKMTSVLRARNGLLVERLGAMVLHSRLYVEGDCLRMRVLRARLFGLLPFPLWMMPAVQADETGGDGQVRFTIRVAWAWLGLLVAYQGFLRVAVDDNPVACDE</sequence>
<dbReference type="OrthoDB" id="528778at2"/>
<dbReference type="InterPro" id="IPR025311">
    <property type="entry name" value="DUF4166"/>
</dbReference>
<evidence type="ECO:0000313" key="3">
    <source>
        <dbReference type="Proteomes" id="UP000292423"/>
    </source>
</evidence>
<protein>
    <submittedName>
        <fullName evidence="2">Uncharacterized protein DUF4166</fullName>
    </submittedName>
</protein>
<comment type="caution">
    <text evidence="2">The sequence shown here is derived from an EMBL/GenBank/DDBJ whole genome shotgun (WGS) entry which is preliminary data.</text>
</comment>
<organism evidence="2 3">
    <name type="scientific">Fluviicoccus keumensis</name>
    <dbReference type="NCBI Taxonomy" id="1435465"/>
    <lineage>
        <taxon>Bacteria</taxon>
        <taxon>Pseudomonadati</taxon>
        <taxon>Pseudomonadota</taxon>
        <taxon>Gammaproteobacteria</taxon>
        <taxon>Moraxellales</taxon>
        <taxon>Moraxellaceae</taxon>
        <taxon>Fluviicoccus</taxon>
    </lineage>
</organism>
<feature type="domain" description="DUF4166" evidence="1">
    <location>
        <begin position="17"/>
        <end position="171"/>
    </location>
</feature>